<evidence type="ECO:0000256" key="2">
    <source>
        <dbReference type="SAM" id="Phobius"/>
    </source>
</evidence>
<protein>
    <submittedName>
        <fullName evidence="3">Uncharacterized protein</fullName>
    </submittedName>
</protein>
<evidence type="ECO:0000313" key="4">
    <source>
        <dbReference type="Proteomes" id="UP000799539"/>
    </source>
</evidence>
<feature type="region of interest" description="Disordered" evidence="1">
    <location>
        <begin position="1"/>
        <end position="24"/>
    </location>
</feature>
<feature type="transmembrane region" description="Helical" evidence="2">
    <location>
        <begin position="32"/>
        <end position="55"/>
    </location>
</feature>
<keyword evidence="2" id="KW-1133">Transmembrane helix</keyword>
<keyword evidence="2" id="KW-0472">Membrane</keyword>
<feature type="compositionally biased region" description="Low complexity" evidence="1">
    <location>
        <begin position="1"/>
        <end position="21"/>
    </location>
</feature>
<dbReference type="OrthoDB" id="3629454at2759"/>
<evidence type="ECO:0000256" key="1">
    <source>
        <dbReference type="SAM" id="MobiDB-lite"/>
    </source>
</evidence>
<dbReference type="Proteomes" id="UP000799539">
    <property type="component" value="Unassembled WGS sequence"/>
</dbReference>
<keyword evidence="4" id="KW-1185">Reference proteome</keyword>
<organism evidence="3 4">
    <name type="scientific">Cercospora zeae-maydis SCOH1-5</name>
    <dbReference type="NCBI Taxonomy" id="717836"/>
    <lineage>
        <taxon>Eukaryota</taxon>
        <taxon>Fungi</taxon>
        <taxon>Dikarya</taxon>
        <taxon>Ascomycota</taxon>
        <taxon>Pezizomycotina</taxon>
        <taxon>Dothideomycetes</taxon>
        <taxon>Dothideomycetidae</taxon>
        <taxon>Mycosphaerellales</taxon>
        <taxon>Mycosphaerellaceae</taxon>
        <taxon>Cercospora</taxon>
    </lineage>
</organism>
<dbReference type="AlphaFoldDB" id="A0A6A6F2P2"/>
<name>A0A6A6F2P2_9PEZI</name>
<gene>
    <name evidence="3" type="ORF">CERZMDRAFT_102972</name>
</gene>
<accession>A0A6A6F2P2</accession>
<reference evidence="3" key="1">
    <citation type="journal article" date="2020" name="Stud. Mycol.">
        <title>101 Dothideomycetes genomes: a test case for predicting lifestyles and emergence of pathogens.</title>
        <authorList>
            <person name="Haridas S."/>
            <person name="Albert R."/>
            <person name="Binder M."/>
            <person name="Bloem J."/>
            <person name="Labutti K."/>
            <person name="Salamov A."/>
            <person name="Andreopoulos B."/>
            <person name="Baker S."/>
            <person name="Barry K."/>
            <person name="Bills G."/>
            <person name="Bluhm B."/>
            <person name="Cannon C."/>
            <person name="Castanera R."/>
            <person name="Culley D."/>
            <person name="Daum C."/>
            <person name="Ezra D."/>
            <person name="Gonzalez J."/>
            <person name="Henrissat B."/>
            <person name="Kuo A."/>
            <person name="Liang C."/>
            <person name="Lipzen A."/>
            <person name="Lutzoni F."/>
            <person name="Magnuson J."/>
            <person name="Mondo S."/>
            <person name="Nolan M."/>
            <person name="Ohm R."/>
            <person name="Pangilinan J."/>
            <person name="Park H.-J."/>
            <person name="Ramirez L."/>
            <person name="Alfaro M."/>
            <person name="Sun H."/>
            <person name="Tritt A."/>
            <person name="Yoshinaga Y."/>
            <person name="Zwiers L.-H."/>
            <person name="Turgeon B."/>
            <person name="Goodwin S."/>
            <person name="Spatafora J."/>
            <person name="Crous P."/>
            <person name="Grigoriev I."/>
        </authorList>
    </citation>
    <scope>NUCLEOTIDE SEQUENCE</scope>
    <source>
        <strain evidence="3">SCOH1-5</strain>
    </source>
</reference>
<keyword evidence="2" id="KW-0812">Transmembrane</keyword>
<evidence type="ECO:0000313" key="3">
    <source>
        <dbReference type="EMBL" id="KAF2206801.1"/>
    </source>
</evidence>
<dbReference type="EMBL" id="ML992711">
    <property type="protein sequence ID" value="KAF2206801.1"/>
    <property type="molecule type" value="Genomic_DNA"/>
</dbReference>
<proteinExistence type="predicted"/>
<sequence>MAAALRRASSRLASTTRSFTTNAQSTAQEDRIGAAAATAYWCTVVGAPLGAAFYVSRAARKDKKLANFRQLSFRDCLPASSLDDYAGAYMRLRR</sequence>